<dbReference type="GO" id="GO:0016020">
    <property type="term" value="C:membrane"/>
    <property type="evidence" value="ECO:0007669"/>
    <property type="project" value="TreeGrafter"/>
</dbReference>
<reference evidence="6 7" key="1">
    <citation type="journal article" date="2019" name="Genome Biol. Evol.">
        <title>Insights into the evolution of the New World diploid cottons (Gossypium, subgenus Houzingenia) based on genome sequencing.</title>
        <authorList>
            <person name="Grover C.E."/>
            <person name="Arick M.A. 2nd"/>
            <person name="Thrash A."/>
            <person name="Conover J.L."/>
            <person name="Sanders W.S."/>
            <person name="Peterson D.G."/>
            <person name="Frelichowski J.E."/>
            <person name="Scheffler J.A."/>
            <person name="Scheffler B.E."/>
            <person name="Wendel J.F."/>
        </authorList>
    </citation>
    <scope>NUCLEOTIDE SEQUENCE [LARGE SCALE GENOMIC DNA]</scope>
    <source>
        <strain evidence="6">27</strain>
        <tissue evidence="6">Leaf</tissue>
    </source>
</reference>
<dbReference type="InterPro" id="IPR000648">
    <property type="entry name" value="Oxysterol-bd"/>
</dbReference>
<evidence type="ECO:0000313" key="6">
    <source>
        <dbReference type="EMBL" id="MBA0636058.1"/>
    </source>
</evidence>
<name>A0A7J8TD22_GOSDV</name>
<evidence type="ECO:0000256" key="4">
    <source>
        <dbReference type="ARBA" id="ARBA00023121"/>
    </source>
</evidence>
<comment type="function">
    <text evidence="1">May be involved in the transport of sterols.</text>
</comment>
<protein>
    <recommendedName>
        <fullName evidence="5">PH domain-containing protein</fullName>
    </recommendedName>
</protein>
<keyword evidence="3" id="KW-0445">Lipid transport</keyword>
<dbReference type="PANTHER" id="PTHR10972:SF88">
    <property type="entry name" value="OXYSTEROL-BINDING PROTEIN-RELATED PROTEIN 2B"/>
    <property type="match status" value="1"/>
</dbReference>
<dbReference type="AlphaFoldDB" id="A0A7J8TD22"/>
<dbReference type="InterPro" id="IPR001849">
    <property type="entry name" value="PH_domain"/>
</dbReference>
<dbReference type="SMART" id="SM00233">
    <property type="entry name" value="PH"/>
    <property type="match status" value="1"/>
</dbReference>
<keyword evidence="2" id="KW-0813">Transport</keyword>
<dbReference type="PROSITE" id="PS50003">
    <property type="entry name" value="PH_DOMAIN"/>
    <property type="match status" value="1"/>
</dbReference>
<dbReference type="PANTHER" id="PTHR10972">
    <property type="entry name" value="OXYSTEROL-BINDING PROTEIN-RELATED"/>
    <property type="match status" value="1"/>
</dbReference>
<keyword evidence="7" id="KW-1185">Reference proteome</keyword>
<evidence type="ECO:0000259" key="5">
    <source>
        <dbReference type="PROSITE" id="PS50003"/>
    </source>
</evidence>
<sequence>MRVKEMHPLCCISLESPGVGDQSPEVSLTRARSMPAGSLSGSEIVNATARLTAGGSEGTVAGILYKWTNYGKGWRSRWFLLRNGMLSYSKVRRPEALNLISPTDDVRLIGDVSSNRLSRMDSCSGRRKHQKTVGIVHLKQISSFRESKSDDRRFYIFTATKTLHLRTDSKKDRVAWIQALVSTRSLFPLRPLNDNLSLVPRDLSISTDRLKKRLLEEGISDNLVKDCEQIMLSEFSEIQGQLKVLCEERSILLDTLRQLEAANIEAESSGIHDGDYQLSKHEYSGIGRGKYS</sequence>
<dbReference type="GO" id="GO:0006869">
    <property type="term" value="P:lipid transport"/>
    <property type="evidence" value="ECO:0007669"/>
    <property type="project" value="UniProtKB-KW"/>
</dbReference>
<comment type="caution">
    <text evidence="6">The sequence shown here is derived from an EMBL/GenBank/DDBJ whole genome shotgun (WGS) entry which is preliminary data.</text>
</comment>
<proteinExistence type="predicted"/>
<dbReference type="EMBL" id="JABFAC010244316">
    <property type="protein sequence ID" value="MBA0636058.1"/>
    <property type="molecule type" value="Genomic_DNA"/>
</dbReference>
<feature type="domain" description="PH" evidence="5">
    <location>
        <begin position="57"/>
        <end position="185"/>
    </location>
</feature>
<accession>A0A7J8TD22</accession>
<dbReference type="SUPFAM" id="SSF50729">
    <property type="entry name" value="PH domain-like"/>
    <property type="match status" value="1"/>
</dbReference>
<evidence type="ECO:0000313" key="7">
    <source>
        <dbReference type="Proteomes" id="UP000593561"/>
    </source>
</evidence>
<evidence type="ECO:0000256" key="3">
    <source>
        <dbReference type="ARBA" id="ARBA00023055"/>
    </source>
</evidence>
<dbReference type="GO" id="GO:0005829">
    <property type="term" value="C:cytosol"/>
    <property type="evidence" value="ECO:0007669"/>
    <property type="project" value="TreeGrafter"/>
</dbReference>
<dbReference type="InterPro" id="IPR011993">
    <property type="entry name" value="PH-like_dom_sf"/>
</dbReference>
<gene>
    <name evidence="6" type="ORF">Godav_025773</name>
</gene>
<keyword evidence="4" id="KW-0446">Lipid-binding</keyword>
<dbReference type="GO" id="GO:0032934">
    <property type="term" value="F:sterol binding"/>
    <property type="evidence" value="ECO:0007669"/>
    <property type="project" value="TreeGrafter"/>
</dbReference>
<organism evidence="6 7">
    <name type="scientific">Gossypium davidsonii</name>
    <name type="common">Davidson's cotton</name>
    <name type="synonym">Gossypium klotzschianum subsp. davidsonii</name>
    <dbReference type="NCBI Taxonomy" id="34287"/>
    <lineage>
        <taxon>Eukaryota</taxon>
        <taxon>Viridiplantae</taxon>
        <taxon>Streptophyta</taxon>
        <taxon>Embryophyta</taxon>
        <taxon>Tracheophyta</taxon>
        <taxon>Spermatophyta</taxon>
        <taxon>Magnoliopsida</taxon>
        <taxon>eudicotyledons</taxon>
        <taxon>Gunneridae</taxon>
        <taxon>Pentapetalae</taxon>
        <taxon>rosids</taxon>
        <taxon>malvids</taxon>
        <taxon>Malvales</taxon>
        <taxon>Malvaceae</taxon>
        <taxon>Malvoideae</taxon>
        <taxon>Gossypium</taxon>
    </lineage>
</organism>
<dbReference type="Pfam" id="PF15413">
    <property type="entry name" value="PH_11"/>
    <property type="match status" value="1"/>
</dbReference>
<dbReference type="Proteomes" id="UP000593561">
    <property type="component" value="Unassembled WGS sequence"/>
</dbReference>
<dbReference type="Gene3D" id="2.30.29.30">
    <property type="entry name" value="Pleckstrin-homology domain (PH domain)/Phosphotyrosine-binding domain (PTB)"/>
    <property type="match status" value="1"/>
</dbReference>
<evidence type="ECO:0000256" key="1">
    <source>
        <dbReference type="ARBA" id="ARBA00003361"/>
    </source>
</evidence>
<feature type="non-terminal residue" evidence="6">
    <location>
        <position position="1"/>
    </location>
</feature>
<evidence type="ECO:0000256" key="2">
    <source>
        <dbReference type="ARBA" id="ARBA00022448"/>
    </source>
</evidence>